<protein>
    <submittedName>
        <fullName evidence="1">Uncharacterized protein</fullName>
    </submittedName>
</protein>
<dbReference type="Proteomes" id="UP000553632">
    <property type="component" value="Unassembled WGS sequence"/>
</dbReference>
<feature type="non-terminal residue" evidence="1">
    <location>
        <position position="88"/>
    </location>
</feature>
<gene>
    <name evidence="1" type="ORF">FOZ63_024339</name>
</gene>
<name>A0A7J6RTU5_PEROL</name>
<dbReference type="EMBL" id="JABANO010023310">
    <property type="protein sequence ID" value="KAF4723746.1"/>
    <property type="molecule type" value="Genomic_DNA"/>
</dbReference>
<sequence length="88" mass="9676">MPLIYRYMEAERSDTLLAKGSDAPKDTTTPLKEILPEVQPVIKDDGSGPDLIPSVAPRLYISDVERLPPVMLSPVRCQMQMVVANPVA</sequence>
<dbReference type="AlphaFoldDB" id="A0A7J6RTU5"/>
<keyword evidence="2" id="KW-1185">Reference proteome</keyword>
<proteinExistence type="predicted"/>
<comment type="caution">
    <text evidence="1">The sequence shown here is derived from an EMBL/GenBank/DDBJ whole genome shotgun (WGS) entry which is preliminary data.</text>
</comment>
<organism evidence="1 2">
    <name type="scientific">Perkinsus olseni</name>
    <name type="common">Perkinsus atlanticus</name>
    <dbReference type="NCBI Taxonomy" id="32597"/>
    <lineage>
        <taxon>Eukaryota</taxon>
        <taxon>Sar</taxon>
        <taxon>Alveolata</taxon>
        <taxon>Perkinsozoa</taxon>
        <taxon>Perkinsea</taxon>
        <taxon>Perkinsida</taxon>
        <taxon>Perkinsidae</taxon>
        <taxon>Perkinsus</taxon>
    </lineage>
</organism>
<reference evidence="1 2" key="1">
    <citation type="submission" date="2020-04" db="EMBL/GenBank/DDBJ databases">
        <title>Perkinsus olseni comparative genomics.</title>
        <authorList>
            <person name="Bogema D.R."/>
        </authorList>
    </citation>
    <scope>NUCLEOTIDE SEQUENCE [LARGE SCALE GENOMIC DNA]</scope>
    <source>
        <strain evidence="1 2">ATCC PRA-207</strain>
    </source>
</reference>
<evidence type="ECO:0000313" key="1">
    <source>
        <dbReference type="EMBL" id="KAF4723746.1"/>
    </source>
</evidence>
<accession>A0A7J6RTU5</accession>
<evidence type="ECO:0000313" key="2">
    <source>
        <dbReference type="Proteomes" id="UP000553632"/>
    </source>
</evidence>